<evidence type="ECO:0000313" key="3">
    <source>
        <dbReference type="EMBL" id="BBI60607.1"/>
    </source>
</evidence>
<evidence type="ECO:0000256" key="2">
    <source>
        <dbReference type="SAM" id="Phobius"/>
    </source>
</evidence>
<feature type="transmembrane region" description="Helical" evidence="2">
    <location>
        <begin position="12"/>
        <end position="32"/>
    </location>
</feature>
<evidence type="ECO:0008006" key="5">
    <source>
        <dbReference type="Google" id="ProtNLM"/>
    </source>
</evidence>
<dbReference type="PANTHER" id="PTHR32309">
    <property type="entry name" value="TYROSINE-PROTEIN KINASE"/>
    <property type="match status" value="1"/>
</dbReference>
<dbReference type="AlphaFoldDB" id="A0A455U4Y7"/>
<accession>A0A455U4Y7</accession>
<keyword evidence="2" id="KW-1133">Transmembrane helix</keyword>
<gene>
    <name evidence="3" type="ORF">HSBAA_19130</name>
</gene>
<keyword evidence="1" id="KW-0175">Coiled coil</keyword>
<dbReference type="InterPro" id="IPR050445">
    <property type="entry name" value="Bact_polysacc_biosynth/exp"/>
</dbReference>
<evidence type="ECO:0000256" key="1">
    <source>
        <dbReference type="SAM" id="Coils"/>
    </source>
</evidence>
<feature type="transmembrane region" description="Helical" evidence="2">
    <location>
        <begin position="205"/>
        <end position="225"/>
    </location>
</feature>
<dbReference type="Proteomes" id="UP000320231">
    <property type="component" value="Chromosome"/>
</dbReference>
<organism evidence="3 4">
    <name type="scientific">Vreelandella sulfidaeris</name>
    <dbReference type="NCBI Taxonomy" id="115553"/>
    <lineage>
        <taxon>Bacteria</taxon>
        <taxon>Pseudomonadati</taxon>
        <taxon>Pseudomonadota</taxon>
        <taxon>Gammaproteobacteria</taxon>
        <taxon>Oceanospirillales</taxon>
        <taxon>Halomonadaceae</taxon>
        <taxon>Vreelandella</taxon>
    </lineage>
</organism>
<name>A0A455U4Y7_9GAMM</name>
<dbReference type="KEGG" id="hsr:HSBAA_19130"/>
<keyword evidence="2" id="KW-0472">Membrane</keyword>
<feature type="coiled-coil region" evidence="1">
    <location>
        <begin position="123"/>
        <end position="157"/>
    </location>
</feature>
<protein>
    <recommendedName>
        <fullName evidence="5">Polysaccharide chain length determinant N-terminal domain-containing protein</fullName>
    </recommendedName>
</protein>
<keyword evidence="2" id="KW-0812">Transmembrane</keyword>
<reference evidence="3 4" key="1">
    <citation type="journal article" date="2019" name="Microbiol. Resour. Announc.">
        <title>Complete Genome Sequence of Halomonas sulfidaeris Strain Esulfide1 Isolated from a Metal Sulfide Rock at a Depth of 2,200 Meters, Obtained Using Nanopore Sequencing.</title>
        <authorList>
            <person name="Saito M."/>
            <person name="Nishigata A."/>
            <person name="Galipon J."/>
            <person name="Arakawa K."/>
        </authorList>
    </citation>
    <scope>NUCLEOTIDE SEQUENCE [LARGE SCALE GENOMIC DNA]</scope>
    <source>
        <strain evidence="3 4">ATCC BAA-803</strain>
    </source>
</reference>
<sequence>MVDLAKILVKRWKAMVLVFLVIVLGALAYVLLTERSYEYVSIYQVVEEAPGRALETPASVLAKVNSLYIGSETRKLRESAGLESLPFEVTADNPSDTLLVRLYSEASTHNHELVAQMHEALLSRMMEEQGDRLERQQAALEQQLQNTEATLESVAQTSTEWGSELAASYTERLADIRQDLTQLSEGEVVQVSVQSLEPAGTGRSLIMILALVFGGIAGIMMAFFAELVCRVRESLDAESK</sequence>
<dbReference type="EMBL" id="AP019514">
    <property type="protein sequence ID" value="BBI60607.1"/>
    <property type="molecule type" value="Genomic_DNA"/>
</dbReference>
<dbReference type="PANTHER" id="PTHR32309:SF31">
    <property type="entry name" value="CAPSULAR EXOPOLYSACCHARIDE FAMILY"/>
    <property type="match status" value="1"/>
</dbReference>
<evidence type="ECO:0000313" key="4">
    <source>
        <dbReference type="Proteomes" id="UP000320231"/>
    </source>
</evidence>
<proteinExistence type="predicted"/>